<proteinExistence type="predicted"/>
<dbReference type="PANTHER" id="PTHR44858:SF1">
    <property type="entry name" value="UDP-N-ACETYLGLUCOSAMINE--PEPTIDE N-ACETYLGLUCOSAMINYLTRANSFERASE SPINDLY-RELATED"/>
    <property type="match status" value="1"/>
</dbReference>
<reference evidence="4 5" key="1">
    <citation type="submission" date="2020-02" db="EMBL/GenBank/DDBJ databases">
        <title>Pseudoroseicyclus tamarix, sp. nov., isolated from offshore sediment of a Tamarix chinensis forest.</title>
        <authorList>
            <person name="Gai Y."/>
        </authorList>
    </citation>
    <scope>NUCLEOTIDE SEQUENCE [LARGE SCALE GENOMIC DNA]</scope>
    <source>
        <strain evidence="4 5">CLL3-39</strain>
    </source>
</reference>
<dbReference type="InterPro" id="IPR050498">
    <property type="entry name" value="Ycf3"/>
</dbReference>
<dbReference type="EMBL" id="JAAGAB010000004">
    <property type="protein sequence ID" value="NDV02615.1"/>
    <property type="molecule type" value="Genomic_DNA"/>
</dbReference>
<dbReference type="InterPro" id="IPR011990">
    <property type="entry name" value="TPR-like_helical_dom_sf"/>
</dbReference>
<evidence type="ECO:0000256" key="1">
    <source>
        <dbReference type="ARBA" id="ARBA00022737"/>
    </source>
</evidence>
<dbReference type="Gene3D" id="1.25.40.10">
    <property type="entry name" value="Tetratricopeptide repeat domain"/>
    <property type="match status" value="1"/>
</dbReference>
<organism evidence="4 5">
    <name type="scientific">Pseudoroseicyclus tamaricis</name>
    <dbReference type="NCBI Taxonomy" id="2705421"/>
    <lineage>
        <taxon>Bacteria</taxon>
        <taxon>Pseudomonadati</taxon>
        <taxon>Pseudomonadota</taxon>
        <taxon>Alphaproteobacteria</taxon>
        <taxon>Rhodobacterales</taxon>
        <taxon>Paracoccaceae</taxon>
        <taxon>Pseudoroseicyclus</taxon>
    </lineage>
</organism>
<gene>
    <name evidence="4" type="ORF">GZA08_16725</name>
</gene>
<keyword evidence="2 3" id="KW-0802">TPR repeat</keyword>
<dbReference type="InterPro" id="IPR019734">
    <property type="entry name" value="TPR_rpt"/>
</dbReference>
<dbReference type="SUPFAM" id="SSF48452">
    <property type="entry name" value="TPR-like"/>
    <property type="match status" value="1"/>
</dbReference>
<comment type="caution">
    <text evidence="4">The sequence shown here is derived from an EMBL/GenBank/DDBJ whole genome shotgun (WGS) entry which is preliminary data.</text>
</comment>
<evidence type="ECO:0000256" key="2">
    <source>
        <dbReference type="ARBA" id="ARBA00022803"/>
    </source>
</evidence>
<dbReference type="AlphaFoldDB" id="A0A6B2JXM9"/>
<evidence type="ECO:0000256" key="3">
    <source>
        <dbReference type="PROSITE-ProRule" id="PRU00339"/>
    </source>
</evidence>
<evidence type="ECO:0000313" key="5">
    <source>
        <dbReference type="Proteomes" id="UP000474757"/>
    </source>
</evidence>
<protein>
    <submittedName>
        <fullName evidence="4">Uncharacterized protein</fullName>
    </submittedName>
</protein>
<feature type="repeat" description="TPR" evidence="3">
    <location>
        <begin position="96"/>
        <end position="129"/>
    </location>
</feature>
<keyword evidence="1" id="KW-0677">Repeat</keyword>
<name>A0A6B2JXM9_9RHOB</name>
<evidence type="ECO:0000313" key="4">
    <source>
        <dbReference type="EMBL" id="NDV02615.1"/>
    </source>
</evidence>
<dbReference type="PANTHER" id="PTHR44858">
    <property type="entry name" value="TETRATRICOPEPTIDE REPEAT PROTEIN 6"/>
    <property type="match status" value="1"/>
</dbReference>
<dbReference type="Proteomes" id="UP000474757">
    <property type="component" value="Unassembled WGS sequence"/>
</dbReference>
<keyword evidence="5" id="KW-1185">Reference proteome</keyword>
<accession>A0A6B2JXM9</accession>
<dbReference type="SMART" id="SM00028">
    <property type="entry name" value="TPR"/>
    <property type="match status" value="3"/>
</dbReference>
<dbReference type="PROSITE" id="PS50005">
    <property type="entry name" value="TPR"/>
    <property type="match status" value="1"/>
</dbReference>
<sequence>MPLALSLLAGPLLAQGCPAAPDHGEEIARLLESLSASRSGAEAQAIAAELWALRMEAPDARAQALLDEGMEARAAFDVPSAREIFDRLVAYCPAYAEGYNQRAFAAYLGADFAAALQDLDRALELAPRHIGALSGKALTLMGLGRQVEAQIVLRQALALNPWLAERRLLRELPGKDI</sequence>